<dbReference type="PROSITE" id="PS50893">
    <property type="entry name" value="ABC_TRANSPORTER_2"/>
    <property type="match status" value="1"/>
</dbReference>
<proteinExistence type="predicted"/>
<dbReference type="EMBL" id="JACPSX010000008">
    <property type="protein sequence ID" value="MBI3013577.1"/>
    <property type="molecule type" value="Genomic_DNA"/>
</dbReference>
<keyword evidence="3 5" id="KW-0067">ATP-binding</keyword>
<dbReference type="Gene3D" id="3.40.50.300">
    <property type="entry name" value="P-loop containing nucleotide triphosphate hydrolases"/>
    <property type="match status" value="1"/>
</dbReference>
<organism evidence="5 6">
    <name type="scientific">Tectimicrobiota bacterium</name>
    <dbReference type="NCBI Taxonomy" id="2528274"/>
    <lineage>
        <taxon>Bacteria</taxon>
        <taxon>Pseudomonadati</taxon>
        <taxon>Nitrospinota/Tectimicrobiota group</taxon>
        <taxon>Candidatus Tectimicrobiota</taxon>
    </lineage>
</organism>
<dbReference type="InterPro" id="IPR003439">
    <property type="entry name" value="ABC_transporter-like_ATP-bd"/>
</dbReference>
<dbReference type="InterPro" id="IPR027417">
    <property type="entry name" value="P-loop_NTPase"/>
</dbReference>
<dbReference type="InterPro" id="IPR003593">
    <property type="entry name" value="AAA+_ATPase"/>
</dbReference>
<evidence type="ECO:0000256" key="1">
    <source>
        <dbReference type="ARBA" id="ARBA00022448"/>
    </source>
</evidence>
<dbReference type="CDD" id="cd03293">
    <property type="entry name" value="ABC_NrtD_SsuB_transporters"/>
    <property type="match status" value="1"/>
</dbReference>
<gene>
    <name evidence="5" type="ORF">HYY65_00600</name>
</gene>
<protein>
    <submittedName>
        <fullName evidence="5">ABC transporter ATP-binding protein</fullName>
    </submittedName>
</protein>
<dbReference type="PANTHER" id="PTHR42788">
    <property type="entry name" value="TAURINE IMPORT ATP-BINDING PROTEIN-RELATED"/>
    <property type="match status" value="1"/>
</dbReference>
<dbReference type="SMART" id="SM00382">
    <property type="entry name" value="AAA"/>
    <property type="match status" value="1"/>
</dbReference>
<keyword evidence="1" id="KW-0813">Transport</keyword>
<dbReference type="Pfam" id="PF00005">
    <property type="entry name" value="ABC_tran"/>
    <property type="match status" value="1"/>
</dbReference>
<evidence type="ECO:0000259" key="4">
    <source>
        <dbReference type="PROSITE" id="PS50893"/>
    </source>
</evidence>
<dbReference type="PANTHER" id="PTHR42788:SF19">
    <property type="entry name" value="ALIPHATIC SULFONATES IMPORT ATP-BINDING PROTEIN SSUB 2"/>
    <property type="match status" value="1"/>
</dbReference>
<dbReference type="GO" id="GO:0005524">
    <property type="term" value="F:ATP binding"/>
    <property type="evidence" value="ECO:0007669"/>
    <property type="project" value="UniProtKB-KW"/>
</dbReference>
<evidence type="ECO:0000256" key="2">
    <source>
        <dbReference type="ARBA" id="ARBA00022741"/>
    </source>
</evidence>
<evidence type="ECO:0000256" key="3">
    <source>
        <dbReference type="ARBA" id="ARBA00022840"/>
    </source>
</evidence>
<evidence type="ECO:0000313" key="5">
    <source>
        <dbReference type="EMBL" id="MBI3013577.1"/>
    </source>
</evidence>
<evidence type="ECO:0000313" key="6">
    <source>
        <dbReference type="Proteomes" id="UP000741360"/>
    </source>
</evidence>
<feature type="domain" description="ABC transporter" evidence="4">
    <location>
        <begin position="4"/>
        <end position="240"/>
    </location>
</feature>
<dbReference type="AlphaFoldDB" id="A0A932GMN9"/>
<dbReference type="GO" id="GO:0016887">
    <property type="term" value="F:ATP hydrolysis activity"/>
    <property type="evidence" value="ECO:0007669"/>
    <property type="project" value="InterPro"/>
</dbReference>
<name>A0A932GMN9_UNCTE</name>
<comment type="caution">
    <text evidence="5">The sequence shown here is derived from an EMBL/GenBank/DDBJ whole genome shotgun (WGS) entry which is preliminary data.</text>
</comment>
<dbReference type="InterPro" id="IPR050166">
    <property type="entry name" value="ABC_transporter_ATP-bind"/>
</dbReference>
<reference evidence="5" key="1">
    <citation type="submission" date="2020-07" db="EMBL/GenBank/DDBJ databases">
        <title>Huge and variable diversity of episymbiotic CPR bacteria and DPANN archaea in groundwater ecosystems.</title>
        <authorList>
            <person name="He C.Y."/>
            <person name="Keren R."/>
            <person name="Whittaker M."/>
            <person name="Farag I.F."/>
            <person name="Doudna J."/>
            <person name="Cate J.H.D."/>
            <person name="Banfield J.F."/>
        </authorList>
    </citation>
    <scope>NUCLEOTIDE SEQUENCE</scope>
    <source>
        <strain evidence="5">NC_groundwater_717_Ag_S-0.2um_59_8</strain>
    </source>
</reference>
<sequence>MATITIDIISKLFRSRAYPEGLLSLDNIRFGVADREFVCLVGPSGCGKSTVLNLIGGLDRNYTGRIEIDSRPLSHDGSHPVRVGYVFQEPRLLPWLTVRKNIYFALESIGVPHSEWRQRTETWLEKVGLAGFGDSHPHELSGGMQQRSAIARAFAVDPEILLMDEPFSGLDELTARSMRQQILELWDTTRKTVLFVTHNSFEASYLADRILVMSPRPGRLRQEMKVELPRPRNYESSQLFEFSVQVTRLLTHGGNGM</sequence>
<accession>A0A932GMN9</accession>
<keyword evidence="2" id="KW-0547">Nucleotide-binding</keyword>
<dbReference type="Proteomes" id="UP000741360">
    <property type="component" value="Unassembled WGS sequence"/>
</dbReference>
<dbReference type="SUPFAM" id="SSF52540">
    <property type="entry name" value="P-loop containing nucleoside triphosphate hydrolases"/>
    <property type="match status" value="1"/>
</dbReference>